<evidence type="ECO:0000313" key="2">
    <source>
        <dbReference type="Proteomes" id="UP000229098"/>
    </source>
</evidence>
<dbReference type="Proteomes" id="UP000229098">
    <property type="component" value="Unassembled WGS sequence"/>
</dbReference>
<proteinExistence type="predicted"/>
<name>A0A2M8KW71_9BACT</name>
<accession>A0A2M8KW71</accession>
<organism evidence="1 2">
    <name type="scientific">Candidatus Ryanbacteria bacterium CG10_big_fil_rev_8_21_14_0_10_43_42</name>
    <dbReference type="NCBI Taxonomy" id="1974864"/>
    <lineage>
        <taxon>Bacteria</taxon>
        <taxon>Candidatus Ryaniibacteriota</taxon>
    </lineage>
</organism>
<evidence type="ECO:0000313" key="1">
    <source>
        <dbReference type="EMBL" id="PJE64152.1"/>
    </source>
</evidence>
<dbReference type="AlphaFoldDB" id="A0A2M8KW71"/>
<comment type="caution">
    <text evidence="1">The sequence shown here is derived from an EMBL/GenBank/DDBJ whole genome shotgun (WGS) entry which is preliminary data.</text>
</comment>
<sequence>MIDVIQNELTPHLEEKIKILQNNKDLADYSLSVLADMYGVGKTNIPNKYLLIYRHYKDLSILTDTLIDIIELNIEIKQETVKEIRNKDVDAVIMAANDEDRITVVILWHEERLMELLERQEEIIQYLSDARENLQ</sequence>
<protein>
    <submittedName>
        <fullName evidence="1">Uncharacterized protein</fullName>
    </submittedName>
</protein>
<dbReference type="EMBL" id="PFEF01000010">
    <property type="protein sequence ID" value="PJE64152.1"/>
    <property type="molecule type" value="Genomic_DNA"/>
</dbReference>
<gene>
    <name evidence="1" type="ORF">COU90_04755</name>
</gene>
<reference evidence="2" key="1">
    <citation type="submission" date="2017-09" db="EMBL/GenBank/DDBJ databases">
        <title>Depth-based differentiation of microbial function through sediment-hosted aquifers and enrichment of novel symbionts in the deep terrestrial subsurface.</title>
        <authorList>
            <person name="Probst A.J."/>
            <person name="Ladd B."/>
            <person name="Jarett J.K."/>
            <person name="Geller-Mcgrath D.E."/>
            <person name="Sieber C.M.K."/>
            <person name="Emerson J.B."/>
            <person name="Anantharaman K."/>
            <person name="Thomas B.C."/>
            <person name="Malmstrom R."/>
            <person name="Stieglmeier M."/>
            <person name="Klingl A."/>
            <person name="Woyke T."/>
            <person name="Ryan C.M."/>
            <person name="Banfield J.F."/>
        </authorList>
    </citation>
    <scope>NUCLEOTIDE SEQUENCE [LARGE SCALE GENOMIC DNA]</scope>
</reference>